<gene>
    <name evidence="2" type="ORF">SEPMUDRAFT_116295</name>
</gene>
<name>M3B0C2_SPHMS</name>
<keyword evidence="1" id="KW-0732">Signal</keyword>
<evidence type="ECO:0000313" key="2">
    <source>
        <dbReference type="EMBL" id="EMF13237.1"/>
    </source>
</evidence>
<evidence type="ECO:0000313" key="3">
    <source>
        <dbReference type="Proteomes" id="UP000016931"/>
    </source>
</evidence>
<reference evidence="2 3" key="1">
    <citation type="journal article" date="2012" name="PLoS Pathog.">
        <title>Diverse lifestyles and strategies of plant pathogenesis encoded in the genomes of eighteen Dothideomycetes fungi.</title>
        <authorList>
            <person name="Ohm R.A."/>
            <person name="Feau N."/>
            <person name="Henrissat B."/>
            <person name="Schoch C.L."/>
            <person name="Horwitz B.A."/>
            <person name="Barry K.W."/>
            <person name="Condon B.J."/>
            <person name="Copeland A.C."/>
            <person name="Dhillon B."/>
            <person name="Glaser F."/>
            <person name="Hesse C.N."/>
            <person name="Kosti I."/>
            <person name="LaButti K."/>
            <person name="Lindquist E.A."/>
            <person name="Lucas S."/>
            <person name="Salamov A.A."/>
            <person name="Bradshaw R.E."/>
            <person name="Ciuffetti L."/>
            <person name="Hamelin R.C."/>
            <person name="Kema G.H.J."/>
            <person name="Lawrence C."/>
            <person name="Scott J.A."/>
            <person name="Spatafora J.W."/>
            <person name="Turgeon B.G."/>
            <person name="de Wit P.J.G.M."/>
            <person name="Zhong S."/>
            <person name="Goodwin S.B."/>
            <person name="Grigoriev I.V."/>
        </authorList>
    </citation>
    <scope>NUCLEOTIDE SEQUENCE [LARGE SCALE GENOMIC DNA]</scope>
    <source>
        <strain evidence="2 3">SO2202</strain>
    </source>
</reference>
<protein>
    <submittedName>
        <fullName evidence="2">Uncharacterized protein</fullName>
    </submittedName>
</protein>
<organism evidence="2 3">
    <name type="scientific">Sphaerulina musiva (strain SO2202)</name>
    <name type="common">Poplar stem canker fungus</name>
    <name type="synonym">Septoria musiva</name>
    <dbReference type="NCBI Taxonomy" id="692275"/>
    <lineage>
        <taxon>Eukaryota</taxon>
        <taxon>Fungi</taxon>
        <taxon>Dikarya</taxon>
        <taxon>Ascomycota</taxon>
        <taxon>Pezizomycotina</taxon>
        <taxon>Dothideomycetes</taxon>
        <taxon>Dothideomycetidae</taxon>
        <taxon>Mycosphaerellales</taxon>
        <taxon>Mycosphaerellaceae</taxon>
        <taxon>Sphaerulina</taxon>
    </lineage>
</organism>
<feature type="signal peptide" evidence="1">
    <location>
        <begin position="1"/>
        <end position="17"/>
    </location>
</feature>
<accession>M3B0C2</accession>
<dbReference type="AlphaFoldDB" id="M3B0C2"/>
<proteinExistence type="predicted"/>
<feature type="chain" id="PRO_5004031251" evidence="1">
    <location>
        <begin position="18"/>
        <end position="67"/>
    </location>
</feature>
<dbReference type="GeneID" id="27898380"/>
<dbReference type="EMBL" id="KB456263">
    <property type="protein sequence ID" value="EMF13237.1"/>
    <property type="molecule type" value="Genomic_DNA"/>
</dbReference>
<dbReference type="Proteomes" id="UP000016931">
    <property type="component" value="Unassembled WGS sequence"/>
</dbReference>
<keyword evidence="3" id="KW-1185">Reference proteome</keyword>
<dbReference type="HOGENOM" id="CLU_2814054_0_0_1"/>
<dbReference type="RefSeq" id="XP_016761358.1">
    <property type="nucleotide sequence ID" value="XM_016901243.1"/>
</dbReference>
<evidence type="ECO:0000256" key="1">
    <source>
        <dbReference type="SAM" id="SignalP"/>
    </source>
</evidence>
<sequence>MKFTAAIFATLLSLATAVWQCDQKVFAEGVCVNRGVPGDVQQCSASAKCTANNNSCEPLGPGKAKCS</sequence>